<accession>A0A8J3ED17</accession>
<keyword evidence="2" id="KW-1185">Reference proteome</keyword>
<dbReference type="RefSeq" id="WP_188904136.1">
    <property type="nucleotide sequence ID" value="NZ_BMKS01000025.1"/>
</dbReference>
<dbReference type="EMBL" id="BMKS01000025">
    <property type="protein sequence ID" value="GGG51516.1"/>
    <property type="molecule type" value="Genomic_DNA"/>
</dbReference>
<sequence>MIELIRAAALAGRPCPSNADLAADLGCERNVAQILVRHARALGLIALRSDGPRRVIAAPDDSWVTAAAEHPKTRRGAAGRMRACLRCRASFHSEGPHHRLCDPCRRRAEDDGEFRVIGARVRA</sequence>
<protein>
    <submittedName>
        <fullName evidence="1">Uncharacterized protein</fullName>
    </submittedName>
</protein>
<proteinExistence type="predicted"/>
<name>A0A8J3ED17_9PROT</name>
<gene>
    <name evidence="1" type="ORF">GCM10010964_43410</name>
</gene>
<evidence type="ECO:0000313" key="1">
    <source>
        <dbReference type="EMBL" id="GGG51516.1"/>
    </source>
</evidence>
<dbReference type="Proteomes" id="UP000597507">
    <property type="component" value="Unassembled WGS sequence"/>
</dbReference>
<comment type="caution">
    <text evidence="1">The sequence shown here is derived from an EMBL/GenBank/DDBJ whole genome shotgun (WGS) entry which is preliminary data.</text>
</comment>
<dbReference type="AlphaFoldDB" id="A0A8J3ED17"/>
<organism evidence="1 2">
    <name type="scientific">Caldovatus sediminis</name>
    <dbReference type="NCBI Taxonomy" id="2041189"/>
    <lineage>
        <taxon>Bacteria</taxon>
        <taxon>Pseudomonadati</taxon>
        <taxon>Pseudomonadota</taxon>
        <taxon>Alphaproteobacteria</taxon>
        <taxon>Acetobacterales</taxon>
        <taxon>Roseomonadaceae</taxon>
        <taxon>Caldovatus</taxon>
    </lineage>
</organism>
<evidence type="ECO:0000313" key="2">
    <source>
        <dbReference type="Proteomes" id="UP000597507"/>
    </source>
</evidence>
<reference evidence="1 2" key="1">
    <citation type="journal article" date="2014" name="Int. J. Syst. Evol. Microbiol.">
        <title>Complete genome sequence of Corynebacterium casei LMG S-19264T (=DSM 44701T), isolated from a smear-ripened cheese.</title>
        <authorList>
            <consortium name="US DOE Joint Genome Institute (JGI-PGF)"/>
            <person name="Walter F."/>
            <person name="Albersmeier A."/>
            <person name="Kalinowski J."/>
            <person name="Ruckert C."/>
        </authorList>
    </citation>
    <scope>NUCLEOTIDE SEQUENCE [LARGE SCALE GENOMIC DNA]</scope>
    <source>
        <strain evidence="1 2">CGMCC 1.16330</strain>
    </source>
</reference>